<name>A0ABV3K4E7_STRON</name>
<evidence type="ECO:0000256" key="2">
    <source>
        <dbReference type="ARBA" id="ARBA00023315"/>
    </source>
</evidence>
<dbReference type="CDD" id="cd04301">
    <property type="entry name" value="NAT_SF"/>
    <property type="match status" value="2"/>
</dbReference>
<feature type="domain" description="N-acetyltransferase" evidence="3">
    <location>
        <begin position="3"/>
        <end position="166"/>
    </location>
</feature>
<dbReference type="PANTHER" id="PTHR43877:SF1">
    <property type="entry name" value="ACETYLTRANSFERASE"/>
    <property type="match status" value="1"/>
</dbReference>
<comment type="caution">
    <text evidence="4">The sequence shown here is derived from an EMBL/GenBank/DDBJ whole genome shotgun (WGS) entry which is preliminary data.</text>
</comment>
<dbReference type="EC" id="2.3.1.-" evidence="4"/>
<protein>
    <submittedName>
        <fullName evidence="4">GNAT family N-acetyltransferase</fullName>
        <ecNumber evidence="4">2.3.1.-</ecNumber>
    </submittedName>
</protein>
<dbReference type="Gene3D" id="3.40.630.30">
    <property type="match status" value="1"/>
</dbReference>
<sequence length="309" mass="33282">MPLTIRDFRPADAEAVTEARRTAQPFAVLTAESLRSEAGQAPAGQHFRLLVAELDGRVAGMARTGLCTDRAEPGHAFLHPCVHPDFTGRGAGSALLSAAEGHLASLGAHTVLTWALDDGHSPGWAERRGYQRQPRSGHFLGLDLTGTGLPPLAEPPPGVELRPFTDFAADPRPLYALDLAVSQDEPGDAAATTTPFSYQEWLARYWHQPLLDRKLSIAAVADGTPVAFTAALTDRRGRYLSGMTGTARAHRGRGLARLAKNHSLHLARAAGCRNAFTQNDADNAPMLAVNRWFGYRPAATELRYARELG</sequence>
<organism evidence="4 5">
    <name type="scientific">Streptomyces orinoci</name>
    <name type="common">Streptoverticillium orinoci</name>
    <dbReference type="NCBI Taxonomy" id="67339"/>
    <lineage>
        <taxon>Bacteria</taxon>
        <taxon>Bacillati</taxon>
        <taxon>Actinomycetota</taxon>
        <taxon>Actinomycetes</taxon>
        <taxon>Kitasatosporales</taxon>
        <taxon>Streptomycetaceae</taxon>
        <taxon>Streptomyces</taxon>
    </lineage>
</organism>
<dbReference type="InterPro" id="IPR000182">
    <property type="entry name" value="GNAT_dom"/>
</dbReference>
<keyword evidence="2 4" id="KW-0012">Acyltransferase</keyword>
<evidence type="ECO:0000256" key="1">
    <source>
        <dbReference type="ARBA" id="ARBA00022679"/>
    </source>
</evidence>
<keyword evidence="1 4" id="KW-0808">Transferase</keyword>
<dbReference type="PROSITE" id="PS51186">
    <property type="entry name" value="GNAT"/>
    <property type="match status" value="2"/>
</dbReference>
<evidence type="ECO:0000313" key="4">
    <source>
        <dbReference type="EMBL" id="MEV5510043.1"/>
    </source>
</evidence>
<dbReference type="InterPro" id="IPR050832">
    <property type="entry name" value="Bact_Acetyltransf"/>
</dbReference>
<accession>A0ABV3K4E7</accession>
<dbReference type="SUPFAM" id="SSF55729">
    <property type="entry name" value="Acyl-CoA N-acyltransferases (Nat)"/>
    <property type="match status" value="2"/>
</dbReference>
<evidence type="ECO:0000313" key="5">
    <source>
        <dbReference type="Proteomes" id="UP001552594"/>
    </source>
</evidence>
<dbReference type="EMBL" id="JBFAUK010000027">
    <property type="protein sequence ID" value="MEV5510043.1"/>
    <property type="molecule type" value="Genomic_DNA"/>
</dbReference>
<proteinExistence type="predicted"/>
<dbReference type="Pfam" id="PF00583">
    <property type="entry name" value="Acetyltransf_1"/>
    <property type="match status" value="2"/>
</dbReference>
<feature type="domain" description="N-acetyltransferase" evidence="3">
    <location>
        <begin position="159"/>
        <end position="309"/>
    </location>
</feature>
<dbReference type="PANTHER" id="PTHR43877">
    <property type="entry name" value="AMINOALKYLPHOSPHONATE N-ACETYLTRANSFERASE-RELATED-RELATED"/>
    <property type="match status" value="1"/>
</dbReference>
<dbReference type="Proteomes" id="UP001552594">
    <property type="component" value="Unassembled WGS sequence"/>
</dbReference>
<evidence type="ECO:0000259" key="3">
    <source>
        <dbReference type="PROSITE" id="PS51186"/>
    </source>
</evidence>
<gene>
    <name evidence="4" type="ORF">AB0L16_27020</name>
</gene>
<dbReference type="RefSeq" id="WP_109284408.1">
    <property type="nucleotide sequence ID" value="NZ_JBFAUK010000027.1"/>
</dbReference>
<reference evidence="4 5" key="1">
    <citation type="submission" date="2024-06" db="EMBL/GenBank/DDBJ databases">
        <title>The Natural Products Discovery Center: Release of the First 8490 Sequenced Strains for Exploring Actinobacteria Biosynthetic Diversity.</title>
        <authorList>
            <person name="Kalkreuter E."/>
            <person name="Kautsar S.A."/>
            <person name="Yang D."/>
            <person name="Bader C.D."/>
            <person name="Teijaro C.N."/>
            <person name="Fluegel L."/>
            <person name="Davis C.M."/>
            <person name="Simpson J.R."/>
            <person name="Lauterbach L."/>
            <person name="Steele A.D."/>
            <person name="Gui C."/>
            <person name="Meng S."/>
            <person name="Li G."/>
            <person name="Viehrig K."/>
            <person name="Ye F."/>
            <person name="Su P."/>
            <person name="Kiefer A.F."/>
            <person name="Nichols A."/>
            <person name="Cepeda A.J."/>
            <person name="Yan W."/>
            <person name="Fan B."/>
            <person name="Jiang Y."/>
            <person name="Adhikari A."/>
            <person name="Zheng C.-J."/>
            <person name="Schuster L."/>
            <person name="Cowan T.M."/>
            <person name="Smanski M.J."/>
            <person name="Chevrette M.G."/>
            <person name="De Carvalho L.P.S."/>
            <person name="Shen B."/>
        </authorList>
    </citation>
    <scope>NUCLEOTIDE SEQUENCE [LARGE SCALE GENOMIC DNA]</scope>
    <source>
        <strain evidence="4 5">NPDC052347</strain>
    </source>
</reference>
<dbReference type="GO" id="GO:0016746">
    <property type="term" value="F:acyltransferase activity"/>
    <property type="evidence" value="ECO:0007669"/>
    <property type="project" value="UniProtKB-KW"/>
</dbReference>
<keyword evidence="5" id="KW-1185">Reference proteome</keyword>
<dbReference type="InterPro" id="IPR016181">
    <property type="entry name" value="Acyl_CoA_acyltransferase"/>
</dbReference>